<organism evidence="3 4">
    <name type="scientific">Conyzicola nivalis</name>
    <dbReference type="NCBI Taxonomy" id="1477021"/>
    <lineage>
        <taxon>Bacteria</taxon>
        <taxon>Bacillati</taxon>
        <taxon>Actinomycetota</taxon>
        <taxon>Actinomycetes</taxon>
        <taxon>Micrococcales</taxon>
        <taxon>Microbacteriaceae</taxon>
        <taxon>Conyzicola</taxon>
    </lineage>
</organism>
<dbReference type="EMBL" id="BMGB01000002">
    <property type="protein sequence ID" value="GGB12823.1"/>
    <property type="molecule type" value="Genomic_DNA"/>
</dbReference>
<proteinExistence type="predicted"/>
<dbReference type="AlphaFoldDB" id="A0A916SRE9"/>
<dbReference type="Proteomes" id="UP000606922">
    <property type="component" value="Unassembled WGS sequence"/>
</dbReference>
<dbReference type="InterPro" id="IPR057204">
    <property type="entry name" value="DUF7882"/>
</dbReference>
<name>A0A916SRE9_9MICO</name>
<dbReference type="Pfam" id="PF25355">
    <property type="entry name" value="DUF7882"/>
    <property type="match status" value="1"/>
</dbReference>
<evidence type="ECO:0000313" key="3">
    <source>
        <dbReference type="EMBL" id="GGB12823.1"/>
    </source>
</evidence>
<evidence type="ECO:0000256" key="1">
    <source>
        <dbReference type="SAM" id="MobiDB-lite"/>
    </source>
</evidence>
<sequence>MGLLTYDGFEADFDDRLLAHLHVVIVQKLRRGESFSMTWRESNDGGGGRSSLWLHPSIPLHFKFLGSKPPTLNREWLATLTLSSNSSQGLVVTPEPEPTLVPMTPQPARSSSSASSARA</sequence>
<feature type="domain" description="DUF7882" evidence="2">
    <location>
        <begin position="1"/>
        <end position="95"/>
    </location>
</feature>
<feature type="region of interest" description="Disordered" evidence="1">
    <location>
        <begin position="87"/>
        <end position="119"/>
    </location>
</feature>
<protein>
    <recommendedName>
        <fullName evidence="2">DUF7882 domain-containing protein</fullName>
    </recommendedName>
</protein>
<accession>A0A916SRE9</accession>
<feature type="compositionally biased region" description="Low complexity" evidence="1">
    <location>
        <begin position="90"/>
        <end position="119"/>
    </location>
</feature>
<reference evidence="3" key="1">
    <citation type="journal article" date="2014" name="Int. J. Syst. Evol. Microbiol.">
        <title>Complete genome sequence of Corynebacterium casei LMG S-19264T (=DSM 44701T), isolated from a smear-ripened cheese.</title>
        <authorList>
            <consortium name="US DOE Joint Genome Institute (JGI-PGF)"/>
            <person name="Walter F."/>
            <person name="Albersmeier A."/>
            <person name="Kalinowski J."/>
            <person name="Ruckert C."/>
        </authorList>
    </citation>
    <scope>NUCLEOTIDE SEQUENCE</scope>
    <source>
        <strain evidence="3">CGMCC 1.12813</strain>
    </source>
</reference>
<gene>
    <name evidence="3" type="ORF">GCM10010979_29010</name>
</gene>
<keyword evidence="4" id="KW-1185">Reference proteome</keyword>
<evidence type="ECO:0000259" key="2">
    <source>
        <dbReference type="Pfam" id="PF25355"/>
    </source>
</evidence>
<evidence type="ECO:0000313" key="4">
    <source>
        <dbReference type="Proteomes" id="UP000606922"/>
    </source>
</evidence>
<comment type="caution">
    <text evidence="3">The sequence shown here is derived from an EMBL/GenBank/DDBJ whole genome shotgun (WGS) entry which is preliminary data.</text>
</comment>
<reference evidence="3" key="2">
    <citation type="submission" date="2020-09" db="EMBL/GenBank/DDBJ databases">
        <authorList>
            <person name="Sun Q."/>
            <person name="Zhou Y."/>
        </authorList>
    </citation>
    <scope>NUCLEOTIDE SEQUENCE</scope>
    <source>
        <strain evidence="3">CGMCC 1.12813</strain>
    </source>
</reference>